<gene>
    <name evidence="1" type="ORF">GLS40_01300</name>
</gene>
<dbReference type="EMBL" id="WNXQ01000001">
    <property type="protein sequence ID" value="MWB76654.1"/>
    <property type="molecule type" value="Genomic_DNA"/>
</dbReference>
<organism evidence="1 2">
    <name type="scientific">Pseudooceanicola pacificus</name>
    <dbReference type="NCBI Taxonomy" id="2676438"/>
    <lineage>
        <taxon>Bacteria</taxon>
        <taxon>Pseudomonadati</taxon>
        <taxon>Pseudomonadota</taxon>
        <taxon>Alphaproteobacteria</taxon>
        <taxon>Rhodobacterales</taxon>
        <taxon>Paracoccaceae</taxon>
        <taxon>Pseudooceanicola</taxon>
    </lineage>
</organism>
<accession>A0A844W1U1</accession>
<dbReference type="AlphaFoldDB" id="A0A844W1U1"/>
<proteinExistence type="predicted"/>
<evidence type="ECO:0000313" key="2">
    <source>
        <dbReference type="Proteomes" id="UP000443843"/>
    </source>
</evidence>
<protein>
    <recommendedName>
        <fullName evidence="3">FlgN protein</fullName>
    </recommendedName>
</protein>
<reference evidence="1 2" key="1">
    <citation type="submission" date="2019-11" db="EMBL/GenBank/DDBJ databases">
        <title>Pseudooceanicola pacifica sp. nov., isolated from deep-sea sediment of the Pacific Ocean.</title>
        <authorList>
            <person name="Lyu L."/>
        </authorList>
    </citation>
    <scope>NUCLEOTIDE SEQUENCE [LARGE SCALE GENOMIC DNA]</scope>
    <source>
        <strain evidence="1 2">216_PA32_1</strain>
    </source>
</reference>
<dbReference type="Proteomes" id="UP000443843">
    <property type="component" value="Unassembled WGS sequence"/>
</dbReference>
<evidence type="ECO:0000313" key="1">
    <source>
        <dbReference type="EMBL" id="MWB76654.1"/>
    </source>
</evidence>
<name>A0A844W1U1_9RHOB</name>
<comment type="caution">
    <text evidence="1">The sequence shown here is derived from an EMBL/GenBank/DDBJ whole genome shotgun (WGS) entry which is preliminary data.</text>
</comment>
<dbReference type="RefSeq" id="WP_160380793.1">
    <property type="nucleotide sequence ID" value="NZ_WNXQ01000001.1"/>
</dbReference>
<sequence length="118" mass="13383">MDDTNPDVERALDALLDRERAVVLSGRLDQLSQLVPEKEALLERLACSGLSATSEPGRLMNKAIRNQELLENALKGLRSVANRIATLRQMSRSFDTYDQSGRRARILVRREHNVERRA</sequence>
<evidence type="ECO:0008006" key="3">
    <source>
        <dbReference type="Google" id="ProtNLM"/>
    </source>
</evidence>
<keyword evidence="2" id="KW-1185">Reference proteome</keyword>